<dbReference type="Pfam" id="PF20152">
    <property type="entry name" value="DUF6534"/>
    <property type="match status" value="1"/>
</dbReference>
<dbReference type="InParanoid" id="A0A0H2SBX7"/>
<dbReference type="EMBL" id="KQ085888">
    <property type="protein sequence ID" value="KLO19233.1"/>
    <property type="molecule type" value="Genomic_DNA"/>
</dbReference>
<evidence type="ECO:0000256" key="1">
    <source>
        <dbReference type="SAM" id="MobiDB-lite"/>
    </source>
</evidence>
<feature type="transmembrane region" description="Helical" evidence="2">
    <location>
        <begin position="208"/>
        <end position="229"/>
    </location>
</feature>
<protein>
    <recommendedName>
        <fullName evidence="3">DUF6534 domain-containing protein</fullName>
    </recommendedName>
</protein>
<keyword evidence="2" id="KW-0812">Transmembrane</keyword>
<dbReference type="InterPro" id="IPR045339">
    <property type="entry name" value="DUF6534"/>
</dbReference>
<feature type="transmembrane region" description="Helical" evidence="2">
    <location>
        <begin position="126"/>
        <end position="146"/>
    </location>
</feature>
<gene>
    <name evidence="4" type="ORF">SCHPADRAFT_952843</name>
</gene>
<organism evidence="4 5">
    <name type="scientific">Schizopora paradoxa</name>
    <dbReference type="NCBI Taxonomy" id="27342"/>
    <lineage>
        <taxon>Eukaryota</taxon>
        <taxon>Fungi</taxon>
        <taxon>Dikarya</taxon>
        <taxon>Basidiomycota</taxon>
        <taxon>Agaricomycotina</taxon>
        <taxon>Agaricomycetes</taxon>
        <taxon>Hymenochaetales</taxon>
        <taxon>Schizoporaceae</taxon>
        <taxon>Schizopora</taxon>
    </lineage>
</organism>
<dbReference type="AlphaFoldDB" id="A0A0H2SBX7"/>
<dbReference type="PANTHER" id="PTHR40465:SF1">
    <property type="entry name" value="DUF6534 DOMAIN-CONTAINING PROTEIN"/>
    <property type="match status" value="1"/>
</dbReference>
<reference evidence="4 5" key="1">
    <citation type="submission" date="2015-04" db="EMBL/GenBank/DDBJ databases">
        <title>Complete genome sequence of Schizopora paradoxa KUC8140, a cosmopolitan wood degrader in East Asia.</title>
        <authorList>
            <consortium name="DOE Joint Genome Institute"/>
            <person name="Min B."/>
            <person name="Park H."/>
            <person name="Jang Y."/>
            <person name="Kim J.-J."/>
            <person name="Kim K.H."/>
            <person name="Pangilinan J."/>
            <person name="Lipzen A."/>
            <person name="Riley R."/>
            <person name="Grigoriev I.V."/>
            <person name="Spatafora J.W."/>
            <person name="Choi I.-G."/>
        </authorList>
    </citation>
    <scope>NUCLEOTIDE SEQUENCE [LARGE SCALE GENOMIC DNA]</scope>
    <source>
        <strain evidence="4 5">KUC8140</strain>
    </source>
</reference>
<evidence type="ECO:0000313" key="4">
    <source>
        <dbReference type="EMBL" id="KLO19233.1"/>
    </source>
</evidence>
<accession>A0A0H2SBX7</accession>
<feature type="transmembrane region" description="Helical" evidence="2">
    <location>
        <begin position="96"/>
        <end position="114"/>
    </location>
</feature>
<feature type="transmembrane region" description="Helical" evidence="2">
    <location>
        <begin position="241"/>
        <end position="260"/>
    </location>
</feature>
<keyword evidence="5" id="KW-1185">Reference proteome</keyword>
<dbReference type="OrthoDB" id="2536347at2759"/>
<feature type="transmembrane region" description="Helical" evidence="2">
    <location>
        <begin position="166"/>
        <end position="188"/>
    </location>
</feature>
<evidence type="ECO:0000313" key="5">
    <source>
        <dbReference type="Proteomes" id="UP000053477"/>
    </source>
</evidence>
<dbReference type="Proteomes" id="UP000053477">
    <property type="component" value="Unassembled WGS sequence"/>
</dbReference>
<feature type="domain" description="DUF6534" evidence="3">
    <location>
        <begin position="172"/>
        <end position="257"/>
    </location>
</feature>
<feature type="transmembrane region" description="Helical" evidence="2">
    <location>
        <begin position="55"/>
        <end position="76"/>
    </location>
</feature>
<feature type="compositionally biased region" description="Low complexity" evidence="1">
    <location>
        <begin position="317"/>
        <end position="326"/>
    </location>
</feature>
<proteinExistence type="predicted"/>
<sequence>MSNATALPPVPPDISFITGPFLFGYLFNWTLFGVLSVQVYIYYISFPKDRLFAKCLVASVYILETIQTAMLGHDAFETLAKGFGNVVLLNSLQLEWLTVPVFTGVLSCVVQLFYAYRVALLSNSKLMGLAVAVAVTQATNAIIQGIQALVINDFSKLRSEALVTEAIWLIGSAICDLMIVSFMTYALLKKRVYIKSTQTVVTRVIRIIVETGCLTATAATFMVILFFAFPDKTYYTCPGLFLAKLYSNSFLVILNTRVVILGGRNQVSRVAVGRLSSSRRLSRVDFANPGTTKQTSAGPTSHIELSTRVTSPVSNPSTSQSDTLQTLSQKGDLDSWLTAEEAGLDIRLDYQVSLKALR</sequence>
<feature type="transmembrane region" description="Helical" evidence="2">
    <location>
        <begin position="20"/>
        <end position="43"/>
    </location>
</feature>
<feature type="compositionally biased region" description="Polar residues" evidence="1">
    <location>
        <begin position="289"/>
        <end position="316"/>
    </location>
</feature>
<feature type="region of interest" description="Disordered" evidence="1">
    <location>
        <begin position="288"/>
        <end position="326"/>
    </location>
</feature>
<dbReference type="PANTHER" id="PTHR40465">
    <property type="entry name" value="CHROMOSOME 1, WHOLE GENOME SHOTGUN SEQUENCE"/>
    <property type="match status" value="1"/>
</dbReference>
<evidence type="ECO:0000259" key="3">
    <source>
        <dbReference type="Pfam" id="PF20152"/>
    </source>
</evidence>
<keyword evidence="2" id="KW-0472">Membrane</keyword>
<keyword evidence="2" id="KW-1133">Transmembrane helix</keyword>
<name>A0A0H2SBX7_9AGAM</name>
<evidence type="ECO:0000256" key="2">
    <source>
        <dbReference type="SAM" id="Phobius"/>
    </source>
</evidence>